<dbReference type="Proteomes" id="UP000050640">
    <property type="component" value="Unplaced"/>
</dbReference>
<accession>A0A0R3RUB4</accession>
<name>A0A0R3RUB4_9BILA</name>
<dbReference type="InterPro" id="IPR013924">
    <property type="entry name" value="RNase_H2_suC"/>
</dbReference>
<dbReference type="STRING" id="1147741.A0A0R3RUB4"/>
<reference evidence="3" key="1">
    <citation type="submission" date="2017-02" db="UniProtKB">
        <authorList>
            <consortium name="WormBaseParasite"/>
        </authorList>
    </citation>
    <scope>IDENTIFICATION</scope>
</reference>
<keyword evidence="2" id="KW-1185">Reference proteome</keyword>
<dbReference type="AlphaFoldDB" id="A0A0R3RUB4"/>
<dbReference type="CDD" id="cd09271">
    <property type="entry name" value="RNase_H2-C"/>
    <property type="match status" value="1"/>
</dbReference>
<feature type="region of interest" description="Disordered" evidence="1">
    <location>
        <begin position="1"/>
        <end position="31"/>
    </location>
</feature>
<dbReference type="Gene3D" id="2.40.128.680">
    <property type="match status" value="1"/>
</dbReference>
<sequence length="149" mass="17059">MSKTKKKIAREVPESAGHLKEPKSIIFENGPTSNDDFTNEFHSLPCKIEYDGSAKVSQYFVTEDLGDEKKVTTFRGRILNGVKQQFPGNYRLYVAVEKENKDNNRVFEVSGSATSFMRWEYDHSTSYRSPLVRAIDYVNIAEKFATDDD</sequence>
<dbReference type="PANTHER" id="PTHR47204">
    <property type="entry name" value="OS02G0168900 PROTEIN"/>
    <property type="match status" value="1"/>
</dbReference>
<protein>
    <submittedName>
        <fullName evidence="3">Bet_v_1 domain-containing protein</fullName>
    </submittedName>
</protein>
<dbReference type="GO" id="GO:0006401">
    <property type="term" value="P:RNA catabolic process"/>
    <property type="evidence" value="ECO:0007669"/>
    <property type="project" value="InterPro"/>
</dbReference>
<dbReference type="PANTHER" id="PTHR47204:SF1">
    <property type="entry name" value="RIBONUCLEASE H2 SUBUNIT C"/>
    <property type="match status" value="1"/>
</dbReference>
<evidence type="ECO:0000256" key="1">
    <source>
        <dbReference type="SAM" id="MobiDB-lite"/>
    </source>
</evidence>
<organism evidence="2 3">
    <name type="scientific">Elaeophora elaphi</name>
    <dbReference type="NCBI Taxonomy" id="1147741"/>
    <lineage>
        <taxon>Eukaryota</taxon>
        <taxon>Metazoa</taxon>
        <taxon>Ecdysozoa</taxon>
        <taxon>Nematoda</taxon>
        <taxon>Chromadorea</taxon>
        <taxon>Rhabditida</taxon>
        <taxon>Spirurina</taxon>
        <taxon>Spiruromorpha</taxon>
        <taxon>Filarioidea</taxon>
        <taxon>Onchocercidae</taxon>
        <taxon>Elaeophora</taxon>
    </lineage>
</organism>
<proteinExistence type="predicted"/>
<evidence type="ECO:0000313" key="2">
    <source>
        <dbReference type="Proteomes" id="UP000050640"/>
    </source>
</evidence>
<dbReference type="GO" id="GO:0032299">
    <property type="term" value="C:ribonuclease H2 complex"/>
    <property type="evidence" value="ECO:0007669"/>
    <property type="project" value="InterPro"/>
</dbReference>
<dbReference type="Pfam" id="PF08615">
    <property type="entry name" value="RNase_H2_suC"/>
    <property type="match status" value="1"/>
</dbReference>
<evidence type="ECO:0000313" key="3">
    <source>
        <dbReference type="WBParaSite" id="EEL_0000560901-mRNA-1"/>
    </source>
</evidence>
<feature type="compositionally biased region" description="Basic and acidic residues" evidence="1">
    <location>
        <begin position="9"/>
        <end position="23"/>
    </location>
</feature>
<dbReference type="WBParaSite" id="EEL_0000560901-mRNA-1">
    <property type="protein sequence ID" value="EEL_0000560901-mRNA-1"/>
    <property type="gene ID" value="EEL_0000560901"/>
</dbReference>